<dbReference type="Proteomes" id="UP001597520">
    <property type="component" value="Unassembled WGS sequence"/>
</dbReference>
<dbReference type="SUPFAM" id="SSF55729">
    <property type="entry name" value="Acyl-CoA N-acyltransferases (Nat)"/>
    <property type="match status" value="1"/>
</dbReference>
<sequence length="147" mass="17125">MEELFDEDDVRGVFFLIHQLRPRLHEEKYIQAVRRMQQEGYRLFAWKEEGTFTATAGLRFQENLYNGRHVWLDDFVTDERKRSQGIGRKALADIESFAASHGAERVVLSSGLQRTLAHSFYEDKMNYGKKSFVFASPCLDEKGGDQR</sequence>
<accession>A0ABW5SXQ9</accession>
<dbReference type="CDD" id="cd04301">
    <property type="entry name" value="NAT_SF"/>
    <property type="match status" value="1"/>
</dbReference>
<dbReference type="RefSeq" id="WP_380711805.1">
    <property type="nucleotide sequence ID" value="NZ_JBHUML010000002.1"/>
</dbReference>
<dbReference type="Pfam" id="PF00583">
    <property type="entry name" value="Acetyltransf_1"/>
    <property type="match status" value="1"/>
</dbReference>
<dbReference type="InterPro" id="IPR000182">
    <property type="entry name" value="GNAT_dom"/>
</dbReference>
<keyword evidence="2" id="KW-0808">Transferase</keyword>
<dbReference type="GO" id="GO:0016746">
    <property type="term" value="F:acyltransferase activity"/>
    <property type="evidence" value="ECO:0007669"/>
    <property type="project" value="UniProtKB-KW"/>
</dbReference>
<evidence type="ECO:0000313" key="2">
    <source>
        <dbReference type="EMBL" id="MFD2704532.1"/>
    </source>
</evidence>
<dbReference type="Gene3D" id="3.40.630.30">
    <property type="match status" value="1"/>
</dbReference>
<keyword evidence="2" id="KW-0012">Acyltransferase</keyword>
<keyword evidence="3" id="KW-1185">Reference proteome</keyword>
<organism evidence="2 3">
    <name type="scientific">Salibacterium lacus</name>
    <dbReference type="NCBI Taxonomy" id="1898109"/>
    <lineage>
        <taxon>Bacteria</taxon>
        <taxon>Bacillati</taxon>
        <taxon>Bacillota</taxon>
        <taxon>Bacilli</taxon>
        <taxon>Bacillales</taxon>
        <taxon>Bacillaceae</taxon>
    </lineage>
</organism>
<feature type="domain" description="N-acetyltransferase" evidence="1">
    <location>
        <begin position="1"/>
        <end position="147"/>
    </location>
</feature>
<evidence type="ECO:0000313" key="3">
    <source>
        <dbReference type="Proteomes" id="UP001597520"/>
    </source>
</evidence>
<dbReference type="PROSITE" id="PS51186">
    <property type="entry name" value="GNAT"/>
    <property type="match status" value="1"/>
</dbReference>
<evidence type="ECO:0000259" key="1">
    <source>
        <dbReference type="PROSITE" id="PS51186"/>
    </source>
</evidence>
<reference evidence="3" key="1">
    <citation type="journal article" date="2019" name="Int. J. Syst. Evol. Microbiol.">
        <title>The Global Catalogue of Microorganisms (GCM) 10K type strain sequencing project: providing services to taxonomists for standard genome sequencing and annotation.</title>
        <authorList>
            <consortium name="The Broad Institute Genomics Platform"/>
            <consortium name="The Broad Institute Genome Sequencing Center for Infectious Disease"/>
            <person name="Wu L."/>
            <person name="Ma J."/>
        </authorList>
    </citation>
    <scope>NUCLEOTIDE SEQUENCE [LARGE SCALE GENOMIC DNA]</scope>
    <source>
        <strain evidence="3">KCTC 33792</strain>
    </source>
</reference>
<protein>
    <submittedName>
        <fullName evidence="2">GNAT family N-acetyltransferase</fullName>
        <ecNumber evidence="2">2.3.-.-</ecNumber>
    </submittedName>
</protein>
<dbReference type="EC" id="2.3.-.-" evidence="2"/>
<proteinExistence type="predicted"/>
<gene>
    <name evidence="2" type="ORF">ACFSUB_03565</name>
</gene>
<name>A0ABW5SXQ9_9BACI</name>
<dbReference type="EMBL" id="JBHUML010000002">
    <property type="protein sequence ID" value="MFD2704532.1"/>
    <property type="molecule type" value="Genomic_DNA"/>
</dbReference>
<dbReference type="InterPro" id="IPR016181">
    <property type="entry name" value="Acyl_CoA_acyltransferase"/>
</dbReference>
<comment type="caution">
    <text evidence="2">The sequence shown here is derived from an EMBL/GenBank/DDBJ whole genome shotgun (WGS) entry which is preliminary data.</text>
</comment>